<reference evidence="1 2" key="1">
    <citation type="submission" date="2015-12" db="EMBL/GenBank/DDBJ databases">
        <title>The genome of Folsomia candida.</title>
        <authorList>
            <person name="Faddeeva A."/>
            <person name="Derks M.F."/>
            <person name="Anvar Y."/>
            <person name="Smit S."/>
            <person name="Van Straalen N."/>
            <person name="Roelofs D."/>
        </authorList>
    </citation>
    <scope>NUCLEOTIDE SEQUENCE [LARGE SCALE GENOMIC DNA]</scope>
    <source>
        <strain evidence="1 2">VU population</strain>
        <tissue evidence="1">Whole body</tissue>
    </source>
</reference>
<dbReference type="AlphaFoldDB" id="A0A226D780"/>
<dbReference type="Proteomes" id="UP000198287">
    <property type="component" value="Unassembled WGS sequence"/>
</dbReference>
<protein>
    <submittedName>
        <fullName evidence="1">Uncharacterized protein</fullName>
    </submittedName>
</protein>
<dbReference type="EMBL" id="LNIX01000032">
    <property type="protein sequence ID" value="OXA40714.1"/>
    <property type="molecule type" value="Genomic_DNA"/>
</dbReference>
<evidence type="ECO:0000313" key="1">
    <source>
        <dbReference type="EMBL" id="OXA40714.1"/>
    </source>
</evidence>
<keyword evidence="2" id="KW-1185">Reference proteome</keyword>
<evidence type="ECO:0000313" key="2">
    <source>
        <dbReference type="Proteomes" id="UP000198287"/>
    </source>
</evidence>
<accession>A0A226D780</accession>
<organism evidence="1 2">
    <name type="scientific">Folsomia candida</name>
    <name type="common">Springtail</name>
    <dbReference type="NCBI Taxonomy" id="158441"/>
    <lineage>
        <taxon>Eukaryota</taxon>
        <taxon>Metazoa</taxon>
        <taxon>Ecdysozoa</taxon>
        <taxon>Arthropoda</taxon>
        <taxon>Hexapoda</taxon>
        <taxon>Collembola</taxon>
        <taxon>Entomobryomorpha</taxon>
        <taxon>Isotomoidea</taxon>
        <taxon>Isotomidae</taxon>
        <taxon>Proisotominae</taxon>
        <taxon>Folsomia</taxon>
    </lineage>
</organism>
<proteinExistence type="predicted"/>
<gene>
    <name evidence="1" type="ORF">Fcan01_24591</name>
</gene>
<name>A0A226D780_FOLCA</name>
<sequence length="153" mass="16962">MGVVDKSVFGAFLAVTNSILGEVWLSDCSAPGRTLHYLSPALLGKLHCPGSRIRDNVVSPPLCLLRCPADLLPGFALRSTTKPQLSIKHKIFATNDTSITVRKQEDRVPEMGGKNGKFVLGKFPGRKMCRWDLCKNLCKNVYNWCQICGNNWL</sequence>
<comment type="caution">
    <text evidence="1">The sequence shown here is derived from an EMBL/GenBank/DDBJ whole genome shotgun (WGS) entry which is preliminary data.</text>
</comment>